<evidence type="ECO:0000313" key="5">
    <source>
        <dbReference type="Proteomes" id="UP000801492"/>
    </source>
</evidence>
<evidence type="ECO:0000313" key="4">
    <source>
        <dbReference type="EMBL" id="KAF2889449.1"/>
    </source>
</evidence>
<proteinExistence type="predicted"/>
<evidence type="ECO:0000259" key="3">
    <source>
        <dbReference type="Pfam" id="PF13359"/>
    </source>
</evidence>
<organism evidence="4 5">
    <name type="scientific">Ignelater luminosus</name>
    <name type="common">Cucubano</name>
    <name type="synonym">Pyrophorus luminosus</name>
    <dbReference type="NCBI Taxonomy" id="2038154"/>
    <lineage>
        <taxon>Eukaryota</taxon>
        <taxon>Metazoa</taxon>
        <taxon>Ecdysozoa</taxon>
        <taxon>Arthropoda</taxon>
        <taxon>Hexapoda</taxon>
        <taxon>Insecta</taxon>
        <taxon>Pterygota</taxon>
        <taxon>Neoptera</taxon>
        <taxon>Endopterygota</taxon>
        <taxon>Coleoptera</taxon>
        <taxon>Polyphaga</taxon>
        <taxon>Elateriformia</taxon>
        <taxon>Elateroidea</taxon>
        <taxon>Elateridae</taxon>
        <taxon>Agrypninae</taxon>
        <taxon>Pyrophorini</taxon>
        <taxon>Ignelater</taxon>
    </lineage>
</organism>
<feature type="domain" description="DDE Tnp4" evidence="3">
    <location>
        <begin position="43"/>
        <end position="103"/>
    </location>
</feature>
<name>A0A8K0CL76_IGNLU</name>
<dbReference type="Proteomes" id="UP000801492">
    <property type="component" value="Unassembled WGS sequence"/>
</dbReference>
<accession>A0A8K0CL76</accession>
<keyword evidence="5" id="KW-1185">Reference proteome</keyword>
<dbReference type="InterPro" id="IPR027806">
    <property type="entry name" value="HARBI1_dom"/>
</dbReference>
<keyword evidence="2" id="KW-0479">Metal-binding</keyword>
<protein>
    <recommendedName>
        <fullName evidence="3">DDE Tnp4 domain-containing protein</fullName>
    </recommendedName>
</protein>
<gene>
    <name evidence="4" type="ORF">ILUMI_16724</name>
</gene>
<dbReference type="GO" id="GO:0046872">
    <property type="term" value="F:metal ion binding"/>
    <property type="evidence" value="ECO:0007669"/>
    <property type="project" value="UniProtKB-KW"/>
</dbReference>
<dbReference type="AlphaFoldDB" id="A0A8K0CL76"/>
<evidence type="ECO:0000256" key="1">
    <source>
        <dbReference type="ARBA" id="ARBA00001968"/>
    </source>
</evidence>
<dbReference type="Pfam" id="PF13359">
    <property type="entry name" value="DDE_Tnp_4"/>
    <property type="match status" value="1"/>
</dbReference>
<dbReference type="EMBL" id="VTPC01066696">
    <property type="protein sequence ID" value="KAF2889449.1"/>
    <property type="molecule type" value="Genomic_DNA"/>
</dbReference>
<sequence>MAENMFDIAVLEEREGDDLEEFLLINLVEELRERAMIRADRLKGAYPGRRHDAGIFRESDLYAQLERHCAFPNKKIVLYGDPRNRNLTDEQHAFNFRMSTVRGFGKITSEF</sequence>
<reference evidence="4" key="1">
    <citation type="submission" date="2019-08" db="EMBL/GenBank/DDBJ databases">
        <title>The genome of the North American firefly Photinus pyralis.</title>
        <authorList>
            <consortium name="Photinus pyralis genome working group"/>
            <person name="Fallon T.R."/>
            <person name="Sander Lower S.E."/>
            <person name="Weng J.-K."/>
        </authorList>
    </citation>
    <scope>NUCLEOTIDE SEQUENCE</scope>
    <source>
        <strain evidence="4">TRF0915ILg1</strain>
        <tissue evidence="4">Whole body</tissue>
    </source>
</reference>
<comment type="caution">
    <text evidence="4">The sequence shown here is derived from an EMBL/GenBank/DDBJ whole genome shotgun (WGS) entry which is preliminary data.</text>
</comment>
<dbReference type="OrthoDB" id="5978526at2759"/>
<evidence type="ECO:0000256" key="2">
    <source>
        <dbReference type="ARBA" id="ARBA00022723"/>
    </source>
</evidence>
<feature type="non-terminal residue" evidence="4">
    <location>
        <position position="1"/>
    </location>
</feature>
<comment type="cofactor">
    <cofactor evidence="1">
        <name>a divalent metal cation</name>
        <dbReference type="ChEBI" id="CHEBI:60240"/>
    </cofactor>
</comment>